<dbReference type="GO" id="GO:0019557">
    <property type="term" value="P:L-histidine catabolic process to glutamate and formate"/>
    <property type="evidence" value="ECO:0007669"/>
    <property type="project" value="UniProtKB-UniPathway"/>
</dbReference>
<evidence type="ECO:0000313" key="9">
    <source>
        <dbReference type="Proteomes" id="UP000480151"/>
    </source>
</evidence>
<evidence type="ECO:0000256" key="1">
    <source>
        <dbReference type="ARBA" id="ARBA00005113"/>
    </source>
</evidence>
<dbReference type="NCBIfam" id="NF006871">
    <property type="entry name" value="PRK09367.1"/>
    <property type="match status" value="1"/>
</dbReference>
<organism evidence="8 9">
    <name type="scientific">Paenibacillus apii</name>
    <dbReference type="NCBI Taxonomy" id="1850370"/>
    <lineage>
        <taxon>Bacteria</taxon>
        <taxon>Bacillati</taxon>
        <taxon>Bacillota</taxon>
        <taxon>Bacilli</taxon>
        <taxon>Bacillales</taxon>
        <taxon>Paenibacillaceae</taxon>
        <taxon>Paenibacillus</taxon>
    </lineage>
</organism>
<dbReference type="GO" id="GO:0004397">
    <property type="term" value="F:histidine ammonia-lyase activity"/>
    <property type="evidence" value="ECO:0007669"/>
    <property type="project" value="UniProtKB-UniRule"/>
</dbReference>
<dbReference type="GO" id="GO:0005737">
    <property type="term" value="C:cytoplasm"/>
    <property type="evidence" value="ECO:0007669"/>
    <property type="project" value="InterPro"/>
</dbReference>
<evidence type="ECO:0000256" key="5">
    <source>
        <dbReference type="ARBA" id="ARBA00049269"/>
    </source>
</evidence>
<evidence type="ECO:0000256" key="7">
    <source>
        <dbReference type="RuleBase" id="RU003954"/>
    </source>
</evidence>
<comment type="similarity">
    <text evidence="7">Belongs to the PAL/histidase family.</text>
</comment>
<evidence type="ECO:0000256" key="4">
    <source>
        <dbReference type="ARBA" id="ARBA00023239"/>
    </source>
</evidence>
<dbReference type="PANTHER" id="PTHR10362">
    <property type="entry name" value="HISTIDINE AMMONIA-LYASE"/>
    <property type="match status" value="1"/>
</dbReference>
<comment type="catalytic activity">
    <reaction evidence="5">
        <text>L-histidine = trans-urocanate + NH4(+)</text>
        <dbReference type="Rhea" id="RHEA:21232"/>
        <dbReference type="ChEBI" id="CHEBI:17771"/>
        <dbReference type="ChEBI" id="CHEBI:28938"/>
        <dbReference type="ChEBI" id="CHEBI:57595"/>
        <dbReference type="EC" id="4.3.1.3"/>
    </reaction>
</comment>
<dbReference type="InterPro" id="IPR001106">
    <property type="entry name" value="Aromatic_Lyase"/>
</dbReference>
<dbReference type="EC" id="4.3.1.3" evidence="2 6"/>
<accession>A0A6M1PQ63</accession>
<reference evidence="8 9" key="1">
    <citation type="submission" date="2020-02" db="EMBL/GenBank/DDBJ databases">
        <authorList>
            <person name="Gao J."/>
            <person name="Sun J."/>
        </authorList>
    </citation>
    <scope>NUCLEOTIDE SEQUENCE [LARGE SCALE GENOMIC DNA]</scope>
    <source>
        <strain evidence="8 9">7124</strain>
    </source>
</reference>
<dbReference type="RefSeq" id="WP_165096820.1">
    <property type="nucleotide sequence ID" value="NZ_JAAKGU010000003.1"/>
</dbReference>
<evidence type="ECO:0000256" key="6">
    <source>
        <dbReference type="NCBIfam" id="TIGR01225"/>
    </source>
</evidence>
<dbReference type="EMBL" id="JAAKGU010000003">
    <property type="protein sequence ID" value="NGM82441.1"/>
    <property type="molecule type" value="Genomic_DNA"/>
</dbReference>
<dbReference type="InterPro" id="IPR008948">
    <property type="entry name" value="L-Aspartase-like"/>
</dbReference>
<dbReference type="Gene3D" id="1.10.275.10">
    <property type="entry name" value="Fumarase/aspartase (N-terminal domain)"/>
    <property type="match status" value="1"/>
</dbReference>
<dbReference type="CDD" id="cd00332">
    <property type="entry name" value="PAL-HAL"/>
    <property type="match status" value="1"/>
</dbReference>
<dbReference type="AlphaFoldDB" id="A0A6M1PQ63"/>
<keyword evidence="4 7" id="KW-0456">Lyase</keyword>
<gene>
    <name evidence="8" type="primary">hutH</name>
    <name evidence="8" type="ORF">G5B47_08425</name>
</gene>
<dbReference type="SUPFAM" id="SSF48557">
    <property type="entry name" value="L-aspartase-like"/>
    <property type="match status" value="1"/>
</dbReference>
<dbReference type="Gene3D" id="1.20.200.10">
    <property type="entry name" value="Fumarase/aspartase (Central domain)"/>
    <property type="match status" value="1"/>
</dbReference>
<dbReference type="Proteomes" id="UP000480151">
    <property type="component" value="Unassembled WGS sequence"/>
</dbReference>
<dbReference type="NCBIfam" id="TIGR01225">
    <property type="entry name" value="hutH"/>
    <property type="match status" value="1"/>
</dbReference>
<comment type="pathway">
    <text evidence="1">Amino-acid degradation; L-histidine degradation into L-glutamate; N-formimidoyl-L-glutamate from L-histidine: step 1/3.</text>
</comment>
<evidence type="ECO:0000256" key="3">
    <source>
        <dbReference type="ARBA" id="ARBA00022808"/>
    </source>
</evidence>
<evidence type="ECO:0000313" key="8">
    <source>
        <dbReference type="EMBL" id="NGM82441.1"/>
    </source>
</evidence>
<comment type="caution">
    <text evidence="8">The sequence shown here is derived from an EMBL/GenBank/DDBJ whole genome shotgun (WGS) entry which is preliminary data.</text>
</comment>
<keyword evidence="9" id="KW-1185">Reference proteome</keyword>
<dbReference type="GO" id="GO:0019556">
    <property type="term" value="P:L-histidine catabolic process to glutamate and formamide"/>
    <property type="evidence" value="ECO:0007669"/>
    <property type="project" value="UniProtKB-UniPathway"/>
</dbReference>
<dbReference type="UniPathway" id="UPA00379">
    <property type="reaction ID" value="UER00549"/>
</dbReference>
<keyword evidence="3" id="KW-0369">Histidine metabolism</keyword>
<sequence>MLSYKDSVIIGDSPLTIKQLVGVARFGAQVAISEQSKTVIQSMRNHVDAIVEEGRPVYGLTTGVGDLYRVAVAPEAISNIQVNMLMSHACGVGEPYPIEVIRAMMLLIIRSMAYGHSGVTLGLLETMVEMLNRGVTPWSPSKGSVGYLLGPAHIGLVLVGRGQAYYEGELLSGAEAMRRAGIPLLQLGAREGHALMSGTYEITALAGLAVHDTDMLVKTADLAAAMSLEALRGNDRAYDPRLQSLRPHPGQAATAANLLRILDGSEIVASYRHHRLQDALSLRCAPQVHGGVRDALAYVRSVVETEMNALTDNPVFFIEDGEAVAIPGGNGHGAPIAIAMDTLAIAVAQLLNISERRTDRLTNSHVSELPAFLVRENGANSGFMIPQYVTAALAAENRALAVPASVENIPTCAQQEDHVSMGVNAGWQARNAIANAQQGIGIELLTAAQGLEFHRPLQPGRGTAAVYRVIREKIPPLDADRELYLDLAAVMELVSSESIVAAAEEAVGELTV</sequence>
<evidence type="ECO:0000256" key="2">
    <source>
        <dbReference type="ARBA" id="ARBA00012994"/>
    </source>
</evidence>
<dbReference type="Pfam" id="PF00221">
    <property type="entry name" value="Lyase_aromatic"/>
    <property type="match status" value="1"/>
</dbReference>
<name>A0A6M1PQ63_9BACL</name>
<proteinExistence type="inferred from homology"/>
<dbReference type="InterPro" id="IPR024083">
    <property type="entry name" value="Fumarase/histidase_N"/>
</dbReference>
<protein>
    <recommendedName>
        <fullName evidence="2 6">Histidine ammonia-lyase</fullName>
        <ecNumber evidence="2 6">4.3.1.3</ecNumber>
    </recommendedName>
</protein>
<dbReference type="InterPro" id="IPR005921">
    <property type="entry name" value="HutH"/>
</dbReference>